<keyword evidence="3" id="KW-0804">Transcription</keyword>
<sequence>MVSHPADTPTLPVDVLRALRSFRMIVRSIKQHFQHVQEATGVSGSQLWCLVTIQAQPGIRVTQLAQALGIQQATASNLVESLDRKGLVERRRDQRDQRVVSLFLSEAGARIAKAAPQPVAGILPDALERLDPSALAQLNGLLEQVIGLMALQAPDGRDVPLADA</sequence>
<dbReference type="Pfam" id="PF12802">
    <property type="entry name" value="MarR_2"/>
    <property type="match status" value="1"/>
</dbReference>
<evidence type="ECO:0000256" key="2">
    <source>
        <dbReference type="ARBA" id="ARBA00023125"/>
    </source>
</evidence>
<dbReference type="RefSeq" id="WP_104303479.1">
    <property type="nucleotide sequence ID" value="NZ_PSNX01000015.1"/>
</dbReference>
<accession>A0A2S5SR43</accession>
<reference evidence="5 6" key="1">
    <citation type="submission" date="2018-02" db="EMBL/GenBank/DDBJ databases">
        <title>Reclassifiation of [Polyangium] brachysporum DSM 7029 as Guopingzhaonella breviflexa gen. nov., sp. nov., a member of the family Comamonadaceae.</title>
        <authorList>
            <person name="Tang B."/>
        </authorList>
    </citation>
    <scope>NUCLEOTIDE SEQUENCE [LARGE SCALE GENOMIC DNA]</scope>
    <source>
        <strain evidence="5 6">BCRC 80649</strain>
    </source>
</reference>
<keyword evidence="2" id="KW-0238">DNA-binding</keyword>
<dbReference type="Proteomes" id="UP000238605">
    <property type="component" value="Unassembled WGS sequence"/>
</dbReference>
<evidence type="ECO:0000256" key="1">
    <source>
        <dbReference type="ARBA" id="ARBA00023015"/>
    </source>
</evidence>
<dbReference type="AlphaFoldDB" id="A0A2S5SR43"/>
<dbReference type="GO" id="GO:0003700">
    <property type="term" value="F:DNA-binding transcription factor activity"/>
    <property type="evidence" value="ECO:0007669"/>
    <property type="project" value="InterPro"/>
</dbReference>
<dbReference type="SUPFAM" id="SSF46785">
    <property type="entry name" value="Winged helix' DNA-binding domain"/>
    <property type="match status" value="1"/>
</dbReference>
<evidence type="ECO:0000313" key="5">
    <source>
        <dbReference type="EMBL" id="PPE65176.1"/>
    </source>
</evidence>
<dbReference type="OrthoDB" id="8911933at2"/>
<keyword evidence="6" id="KW-1185">Reference proteome</keyword>
<dbReference type="PRINTS" id="PR00598">
    <property type="entry name" value="HTHMARR"/>
</dbReference>
<dbReference type="SMART" id="SM00347">
    <property type="entry name" value="HTH_MARR"/>
    <property type="match status" value="1"/>
</dbReference>
<name>A0A2S5SR43_9BURK</name>
<protein>
    <submittedName>
        <fullName evidence="5">MarR family transcriptional regulator</fullName>
    </submittedName>
</protein>
<dbReference type="GO" id="GO:0003677">
    <property type="term" value="F:DNA binding"/>
    <property type="evidence" value="ECO:0007669"/>
    <property type="project" value="UniProtKB-KW"/>
</dbReference>
<dbReference type="InterPro" id="IPR036388">
    <property type="entry name" value="WH-like_DNA-bd_sf"/>
</dbReference>
<dbReference type="PANTHER" id="PTHR42756">
    <property type="entry name" value="TRANSCRIPTIONAL REGULATOR, MARR"/>
    <property type="match status" value="1"/>
</dbReference>
<gene>
    <name evidence="5" type="ORF">C1704_14600</name>
</gene>
<dbReference type="Gene3D" id="1.10.10.10">
    <property type="entry name" value="Winged helix-like DNA-binding domain superfamily/Winged helix DNA-binding domain"/>
    <property type="match status" value="1"/>
</dbReference>
<feature type="domain" description="HTH marR-type" evidence="4">
    <location>
        <begin position="12"/>
        <end position="147"/>
    </location>
</feature>
<evidence type="ECO:0000256" key="3">
    <source>
        <dbReference type="ARBA" id="ARBA00023163"/>
    </source>
</evidence>
<keyword evidence="1" id="KW-0805">Transcription regulation</keyword>
<dbReference type="EMBL" id="PSNX01000015">
    <property type="protein sequence ID" value="PPE65176.1"/>
    <property type="molecule type" value="Genomic_DNA"/>
</dbReference>
<dbReference type="PANTHER" id="PTHR42756:SF1">
    <property type="entry name" value="TRANSCRIPTIONAL REPRESSOR OF EMRAB OPERON"/>
    <property type="match status" value="1"/>
</dbReference>
<dbReference type="PROSITE" id="PS50995">
    <property type="entry name" value="HTH_MARR_2"/>
    <property type="match status" value="1"/>
</dbReference>
<comment type="caution">
    <text evidence="5">The sequence shown here is derived from an EMBL/GenBank/DDBJ whole genome shotgun (WGS) entry which is preliminary data.</text>
</comment>
<organism evidence="5 6">
    <name type="scientific">Caldimonas caldifontis</name>
    <dbReference type="NCBI Taxonomy" id="1452508"/>
    <lineage>
        <taxon>Bacteria</taxon>
        <taxon>Pseudomonadati</taxon>
        <taxon>Pseudomonadota</taxon>
        <taxon>Betaproteobacteria</taxon>
        <taxon>Burkholderiales</taxon>
        <taxon>Sphaerotilaceae</taxon>
        <taxon>Caldimonas</taxon>
    </lineage>
</organism>
<evidence type="ECO:0000313" key="6">
    <source>
        <dbReference type="Proteomes" id="UP000238605"/>
    </source>
</evidence>
<proteinExistence type="predicted"/>
<dbReference type="InterPro" id="IPR036390">
    <property type="entry name" value="WH_DNA-bd_sf"/>
</dbReference>
<evidence type="ECO:0000259" key="4">
    <source>
        <dbReference type="PROSITE" id="PS50995"/>
    </source>
</evidence>
<dbReference type="InterPro" id="IPR000835">
    <property type="entry name" value="HTH_MarR-typ"/>
</dbReference>